<keyword evidence="1" id="KW-0812">Transmembrane</keyword>
<evidence type="ECO:0000256" key="1">
    <source>
        <dbReference type="SAM" id="Phobius"/>
    </source>
</evidence>
<dbReference type="GeneID" id="101856556"/>
<keyword evidence="1" id="KW-0472">Membrane</keyword>
<evidence type="ECO:0000313" key="2">
    <source>
        <dbReference type="Proteomes" id="UP000694888"/>
    </source>
</evidence>
<evidence type="ECO:0000313" key="3">
    <source>
        <dbReference type="RefSeq" id="XP_005091308.1"/>
    </source>
</evidence>
<keyword evidence="2" id="KW-1185">Reference proteome</keyword>
<feature type="transmembrane region" description="Helical" evidence="1">
    <location>
        <begin position="83"/>
        <end position="106"/>
    </location>
</feature>
<accession>A0ABM0JDQ2</accession>
<proteinExistence type="predicted"/>
<feature type="transmembrane region" description="Helical" evidence="1">
    <location>
        <begin position="112"/>
        <end position="133"/>
    </location>
</feature>
<organism evidence="2 3">
    <name type="scientific">Aplysia californica</name>
    <name type="common">California sea hare</name>
    <dbReference type="NCBI Taxonomy" id="6500"/>
    <lineage>
        <taxon>Eukaryota</taxon>
        <taxon>Metazoa</taxon>
        <taxon>Spiralia</taxon>
        <taxon>Lophotrochozoa</taxon>
        <taxon>Mollusca</taxon>
        <taxon>Gastropoda</taxon>
        <taxon>Heterobranchia</taxon>
        <taxon>Euthyneura</taxon>
        <taxon>Tectipleura</taxon>
        <taxon>Aplysiida</taxon>
        <taxon>Aplysioidea</taxon>
        <taxon>Aplysiidae</taxon>
        <taxon>Aplysia</taxon>
    </lineage>
</organism>
<protein>
    <submittedName>
        <fullName evidence="3">Uncharacterized protein LOC101856556</fullName>
    </submittedName>
</protein>
<gene>
    <name evidence="3" type="primary">LOC101856556</name>
</gene>
<dbReference type="Proteomes" id="UP000694888">
    <property type="component" value="Unplaced"/>
</dbReference>
<keyword evidence="1" id="KW-1133">Transmembrane helix</keyword>
<sequence length="214" mass="24489">MIRLNFLHSIHRSFSQKCLAGHQRCSSVLLRNCYQAQATPQRCLITLTRRQTFKPQYARDKVEKTYDLVYENALKHILGPCRLLSTVAGLASAGGSVYALLTYSGMMEGWDVFALVSVFGISVVSVGVFNWIARYYLTRIYFNADKELFVGVYHTLLGRVKQIKYSTADLRLIQTPEVSAKLHLKSNVIIKDRTFHLKGSDFLLPKYYNMHLQL</sequence>
<dbReference type="RefSeq" id="XP_005091308.1">
    <property type="nucleotide sequence ID" value="XM_005091251.2"/>
</dbReference>
<name>A0ABM0JDQ2_APLCA</name>
<reference evidence="3" key="1">
    <citation type="submission" date="2025-08" db="UniProtKB">
        <authorList>
            <consortium name="RefSeq"/>
        </authorList>
    </citation>
    <scope>IDENTIFICATION</scope>
</reference>